<dbReference type="AlphaFoldDB" id="A0A919KB03"/>
<comment type="caution">
    <text evidence="2">The sequence shown here is derived from an EMBL/GenBank/DDBJ whole genome shotgun (WGS) entry which is preliminary data.</text>
</comment>
<evidence type="ECO:0000256" key="1">
    <source>
        <dbReference type="SAM" id="MobiDB-lite"/>
    </source>
</evidence>
<organism evidence="2 3">
    <name type="scientific">Paractinoplanes rishiriensis</name>
    <dbReference type="NCBI Taxonomy" id="1050105"/>
    <lineage>
        <taxon>Bacteria</taxon>
        <taxon>Bacillati</taxon>
        <taxon>Actinomycetota</taxon>
        <taxon>Actinomycetes</taxon>
        <taxon>Micromonosporales</taxon>
        <taxon>Micromonosporaceae</taxon>
        <taxon>Paractinoplanes</taxon>
    </lineage>
</organism>
<gene>
    <name evidence="2" type="ORF">Ari01nite_96250</name>
</gene>
<keyword evidence="3" id="KW-1185">Reference proteome</keyword>
<feature type="region of interest" description="Disordered" evidence="1">
    <location>
        <begin position="76"/>
        <end position="98"/>
    </location>
</feature>
<dbReference type="EMBL" id="BOMV01000123">
    <property type="protein sequence ID" value="GIF02161.1"/>
    <property type="molecule type" value="Genomic_DNA"/>
</dbReference>
<dbReference type="Proteomes" id="UP000636960">
    <property type="component" value="Unassembled WGS sequence"/>
</dbReference>
<name>A0A919KB03_9ACTN</name>
<dbReference type="RefSeq" id="WP_203791237.1">
    <property type="nucleotide sequence ID" value="NZ_BOMV01000123.1"/>
</dbReference>
<protein>
    <submittedName>
        <fullName evidence="2">Uncharacterized protein</fullName>
    </submittedName>
</protein>
<sequence length="111" mass="11418">MEGPNRELTHRLRALWPATLILNPFTYPEAAGPDALNLIEDGTADLVAYGQPLIPSPSAPAPVTLIRSAAGPAGAAPAACGEVTSSSPHTIASPPDLTRAPLVSVDRLCTQ</sequence>
<evidence type="ECO:0000313" key="2">
    <source>
        <dbReference type="EMBL" id="GIF02161.1"/>
    </source>
</evidence>
<reference evidence="2" key="1">
    <citation type="submission" date="2021-01" db="EMBL/GenBank/DDBJ databases">
        <title>Whole genome shotgun sequence of Actinoplanes rishiriensis NBRC 108556.</title>
        <authorList>
            <person name="Komaki H."/>
            <person name="Tamura T."/>
        </authorList>
    </citation>
    <scope>NUCLEOTIDE SEQUENCE</scope>
    <source>
        <strain evidence="2">NBRC 108556</strain>
    </source>
</reference>
<evidence type="ECO:0000313" key="3">
    <source>
        <dbReference type="Proteomes" id="UP000636960"/>
    </source>
</evidence>
<accession>A0A919KB03</accession>
<proteinExistence type="predicted"/>